<evidence type="ECO:0000259" key="7">
    <source>
        <dbReference type="PROSITE" id="PS50043"/>
    </source>
</evidence>
<feature type="compositionally biased region" description="Low complexity" evidence="6">
    <location>
        <begin position="145"/>
        <end position="156"/>
    </location>
</feature>
<dbReference type="SMART" id="SM00421">
    <property type="entry name" value="HTH_LUXR"/>
    <property type="match status" value="1"/>
</dbReference>
<keyword evidence="2" id="KW-0805">Transcription regulation</keyword>
<dbReference type="GO" id="GO:0000160">
    <property type="term" value="P:phosphorelay signal transduction system"/>
    <property type="evidence" value="ECO:0007669"/>
    <property type="project" value="InterPro"/>
</dbReference>
<comment type="caution">
    <text evidence="9">The sequence shown here is derived from an EMBL/GenBank/DDBJ whole genome shotgun (WGS) entry which is preliminary data.</text>
</comment>
<evidence type="ECO:0000256" key="6">
    <source>
        <dbReference type="SAM" id="MobiDB-lite"/>
    </source>
</evidence>
<evidence type="ECO:0000256" key="1">
    <source>
        <dbReference type="ARBA" id="ARBA00022553"/>
    </source>
</evidence>
<evidence type="ECO:0000259" key="8">
    <source>
        <dbReference type="PROSITE" id="PS50110"/>
    </source>
</evidence>
<organism evidence="9 10">
    <name type="scientific">Variovorax paradoxus</name>
    <dbReference type="NCBI Taxonomy" id="34073"/>
    <lineage>
        <taxon>Bacteria</taxon>
        <taxon>Pseudomonadati</taxon>
        <taxon>Pseudomonadota</taxon>
        <taxon>Betaproteobacteria</taxon>
        <taxon>Burkholderiales</taxon>
        <taxon>Comamonadaceae</taxon>
        <taxon>Variovorax</taxon>
    </lineage>
</organism>
<dbReference type="CDD" id="cd06170">
    <property type="entry name" value="LuxR_C_like"/>
    <property type="match status" value="1"/>
</dbReference>
<evidence type="ECO:0000256" key="4">
    <source>
        <dbReference type="ARBA" id="ARBA00023163"/>
    </source>
</evidence>
<keyword evidence="3 9" id="KW-0238">DNA-binding</keyword>
<evidence type="ECO:0000256" key="2">
    <source>
        <dbReference type="ARBA" id="ARBA00023015"/>
    </source>
</evidence>
<dbReference type="Gene3D" id="3.40.50.2300">
    <property type="match status" value="1"/>
</dbReference>
<dbReference type="InterPro" id="IPR001789">
    <property type="entry name" value="Sig_transdc_resp-reg_receiver"/>
</dbReference>
<dbReference type="AlphaFoldDB" id="A0A0D0M392"/>
<keyword evidence="1 5" id="KW-0597">Phosphoprotein</keyword>
<dbReference type="EMBL" id="JXQQ01000007">
    <property type="protein sequence ID" value="KIQ36198.1"/>
    <property type="molecule type" value="Genomic_DNA"/>
</dbReference>
<dbReference type="PANTHER" id="PTHR43214">
    <property type="entry name" value="TWO-COMPONENT RESPONSE REGULATOR"/>
    <property type="match status" value="1"/>
</dbReference>
<name>A0A0D0M392_VARPD</name>
<feature type="modified residue" description="4-aspartylphosphate" evidence="5">
    <location>
        <position position="55"/>
    </location>
</feature>
<dbReference type="GO" id="GO:0006355">
    <property type="term" value="P:regulation of DNA-templated transcription"/>
    <property type="evidence" value="ECO:0007669"/>
    <property type="project" value="InterPro"/>
</dbReference>
<dbReference type="SMART" id="SM00448">
    <property type="entry name" value="REC"/>
    <property type="match status" value="1"/>
</dbReference>
<dbReference type="InterPro" id="IPR039420">
    <property type="entry name" value="WalR-like"/>
</dbReference>
<dbReference type="InterPro" id="IPR016032">
    <property type="entry name" value="Sig_transdc_resp-reg_C-effctor"/>
</dbReference>
<feature type="domain" description="Response regulatory" evidence="8">
    <location>
        <begin position="4"/>
        <end position="120"/>
    </location>
</feature>
<sequence>MTTRVLIVEDEPEFLRRFSDAVLRDPALCVVAAVATGAEGKAMLDLHAPDVLLVDLGLPDIKGVEVIRHAAAHHPNCDVLVVTMFGDDAHVVESIEAGATGYLLKDASPERVAASIHEIRAGGAPISPGIARRILTRLRLVARPEPAAAEPSQEAPCEPPQDARASPLTPRETELLRLTAKGLTFDSIGELLEISPHTVVSHVKKIYRKLAVHSRSEAVYEASQLGLL</sequence>
<dbReference type="InterPro" id="IPR058245">
    <property type="entry name" value="NreC/VraR/RcsB-like_REC"/>
</dbReference>
<dbReference type="SUPFAM" id="SSF46894">
    <property type="entry name" value="C-terminal effector domain of the bipartite response regulators"/>
    <property type="match status" value="1"/>
</dbReference>
<proteinExistence type="predicted"/>
<evidence type="ECO:0000313" key="10">
    <source>
        <dbReference type="Proteomes" id="UP000032067"/>
    </source>
</evidence>
<dbReference type="CDD" id="cd17535">
    <property type="entry name" value="REC_NarL-like"/>
    <property type="match status" value="1"/>
</dbReference>
<dbReference type="PRINTS" id="PR00038">
    <property type="entry name" value="HTHLUXR"/>
</dbReference>
<dbReference type="PROSITE" id="PS50110">
    <property type="entry name" value="RESPONSE_REGULATORY"/>
    <property type="match status" value="1"/>
</dbReference>
<dbReference type="OrthoDB" id="3623000at2"/>
<gene>
    <name evidence="9" type="ORF">RT97_01910</name>
</gene>
<dbReference type="SUPFAM" id="SSF52172">
    <property type="entry name" value="CheY-like"/>
    <property type="match status" value="1"/>
</dbReference>
<dbReference type="PANTHER" id="PTHR43214:SF41">
    <property type="entry name" value="NITRATE_NITRITE RESPONSE REGULATOR PROTEIN NARP"/>
    <property type="match status" value="1"/>
</dbReference>
<evidence type="ECO:0000256" key="3">
    <source>
        <dbReference type="ARBA" id="ARBA00023125"/>
    </source>
</evidence>
<dbReference type="GO" id="GO:0003677">
    <property type="term" value="F:DNA binding"/>
    <property type="evidence" value="ECO:0007669"/>
    <property type="project" value="UniProtKB-KW"/>
</dbReference>
<dbReference type="InterPro" id="IPR000792">
    <property type="entry name" value="Tscrpt_reg_LuxR_C"/>
</dbReference>
<dbReference type="InterPro" id="IPR011006">
    <property type="entry name" value="CheY-like_superfamily"/>
</dbReference>
<evidence type="ECO:0000313" key="9">
    <source>
        <dbReference type="EMBL" id="KIQ36198.1"/>
    </source>
</evidence>
<accession>A0A0D0M392</accession>
<evidence type="ECO:0000256" key="5">
    <source>
        <dbReference type="PROSITE-ProRule" id="PRU00169"/>
    </source>
</evidence>
<feature type="region of interest" description="Disordered" evidence="6">
    <location>
        <begin position="145"/>
        <end position="170"/>
    </location>
</feature>
<keyword evidence="4" id="KW-0804">Transcription</keyword>
<dbReference type="Pfam" id="PF00072">
    <property type="entry name" value="Response_reg"/>
    <property type="match status" value="1"/>
</dbReference>
<dbReference type="PROSITE" id="PS50043">
    <property type="entry name" value="HTH_LUXR_2"/>
    <property type="match status" value="1"/>
</dbReference>
<dbReference type="RefSeq" id="WP_042577098.1">
    <property type="nucleotide sequence ID" value="NZ_JXQQ01000007.1"/>
</dbReference>
<dbReference type="Pfam" id="PF00196">
    <property type="entry name" value="GerE"/>
    <property type="match status" value="1"/>
</dbReference>
<protein>
    <submittedName>
        <fullName evidence="9">Response regulator containing a CheY-like receiver domain and an HTH DNA-binding domain protein</fullName>
    </submittedName>
</protein>
<dbReference type="Proteomes" id="UP000032067">
    <property type="component" value="Unassembled WGS sequence"/>
</dbReference>
<reference evidence="9 10" key="1">
    <citation type="submission" date="2014-12" db="EMBL/GenBank/DDBJ databases">
        <title>16Stimator: statistical estimation of ribosomal gene copy numbers from draft genome assemblies.</title>
        <authorList>
            <person name="Perisin M.A."/>
            <person name="Vetter M."/>
            <person name="Gilbert J.A."/>
            <person name="Bergelson J."/>
        </authorList>
    </citation>
    <scope>NUCLEOTIDE SEQUENCE [LARGE SCALE GENOMIC DNA]</scope>
    <source>
        <strain evidence="9 10">MEDvA23</strain>
    </source>
</reference>
<feature type="domain" description="HTH luxR-type" evidence="7">
    <location>
        <begin position="161"/>
        <end position="226"/>
    </location>
</feature>